<dbReference type="GeneID" id="77730125"/>
<gene>
    <name evidence="2" type="ORF">MKK02DRAFT_40050</name>
</gene>
<sequence length="84" mass="9420">MPTKKHTLSNDSDDEVATKKVKKASTATPVKWTPEEEAIFAELAEGILKKHLWDAVKADGRLVHRKANGIYMRIGTMVKKMIKS</sequence>
<name>A0AA38HFV5_9TREE</name>
<evidence type="ECO:0000313" key="2">
    <source>
        <dbReference type="EMBL" id="KAI9639725.1"/>
    </source>
</evidence>
<comment type="caution">
    <text evidence="2">The sequence shown here is derived from an EMBL/GenBank/DDBJ whole genome shotgun (WGS) entry which is preliminary data.</text>
</comment>
<dbReference type="AlphaFoldDB" id="A0AA38HFV5"/>
<evidence type="ECO:0000313" key="3">
    <source>
        <dbReference type="Proteomes" id="UP001164286"/>
    </source>
</evidence>
<organism evidence="2 3">
    <name type="scientific">Dioszegia hungarica</name>
    <dbReference type="NCBI Taxonomy" id="4972"/>
    <lineage>
        <taxon>Eukaryota</taxon>
        <taxon>Fungi</taxon>
        <taxon>Dikarya</taxon>
        <taxon>Basidiomycota</taxon>
        <taxon>Agaricomycotina</taxon>
        <taxon>Tremellomycetes</taxon>
        <taxon>Tremellales</taxon>
        <taxon>Bulleribasidiaceae</taxon>
        <taxon>Dioszegia</taxon>
    </lineage>
</organism>
<dbReference type="Proteomes" id="UP001164286">
    <property type="component" value="Unassembled WGS sequence"/>
</dbReference>
<evidence type="ECO:0000256" key="1">
    <source>
        <dbReference type="SAM" id="MobiDB-lite"/>
    </source>
</evidence>
<keyword evidence="3" id="KW-1185">Reference proteome</keyword>
<accession>A0AA38HFV5</accession>
<dbReference type="RefSeq" id="XP_052949502.1">
    <property type="nucleotide sequence ID" value="XM_053090920.1"/>
</dbReference>
<proteinExistence type="predicted"/>
<feature type="region of interest" description="Disordered" evidence="1">
    <location>
        <begin position="1"/>
        <end position="28"/>
    </location>
</feature>
<dbReference type="EMBL" id="JAKWFO010000001">
    <property type="protein sequence ID" value="KAI9639725.1"/>
    <property type="molecule type" value="Genomic_DNA"/>
</dbReference>
<reference evidence="2" key="1">
    <citation type="journal article" date="2022" name="G3 (Bethesda)">
        <title>High quality genome of the basidiomycete yeast Dioszegia hungarica PDD-24b-2 isolated from cloud water.</title>
        <authorList>
            <person name="Jarrige D."/>
            <person name="Haridas S."/>
            <person name="Bleykasten-Grosshans C."/>
            <person name="Joly M."/>
            <person name="Nadalig T."/>
            <person name="Sancelme M."/>
            <person name="Vuilleumier S."/>
            <person name="Grigoriev I.V."/>
            <person name="Amato P."/>
            <person name="Bringel F."/>
        </authorList>
    </citation>
    <scope>NUCLEOTIDE SEQUENCE</scope>
    <source>
        <strain evidence="2">PDD-24b-2</strain>
    </source>
</reference>
<protein>
    <submittedName>
        <fullName evidence="2">Uncharacterized protein</fullName>
    </submittedName>
</protein>